<sequence length="109" mass="12974">MYNETDTESKGKFYHFKPFTTNILQTFIKKKIHFFIQHELRHKNKKPCSSMMISKPPPSHRIIKTSPFREIFLLWKTAFHLLLATPLLQFLDMEFSSSKKEEPLLDCVT</sequence>
<protein>
    <submittedName>
        <fullName evidence="2">Uncharacterized protein</fullName>
    </submittedName>
</protein>
<reference evidence="2 3" key="1">
    <citation type="submission" date="2021-06" db="EMBL/GenBank/DDBJ databases">
        <title>Caerostris extrusa draft genome.</title>
        <authorList>
            <person name="Kono N."/>
            <person name="Arakawa K."/>
        </authorList>
    </citation>
    <scope>NUCLEOTIDE SEQUENCE [LARGE SCALE GENOMIC DNA]</scope>
</reference>
<evidence type="ECO:0000256" key="1">
    <source>
        <dbReference type="SAM" id="Phobius"/>
    </source>
</evidence>
<dbReference type="EMBL" id="BPLR01010781">
    <property type="protein sequence ID" value="GIY41942.1"/>
    <property type="molecule type" value="Genomic_DNA"/>
</dbReference>
<keyword evidence="1" id="KW-0812">Transmembrane</keyword>
<organism evidence="2 3">
    <name type="scientific">Caerostris extrusa</name>
    <name type="common">Bark spider</name>
    <name type="synonym">Caerostris bankana</name>
    <dbReference type="NCBI Taxonomy" id="172846"/>
    <lineage>
        <taxon>Eukaryota</taxon>
        <taxon>Metazoa</taxon>
        <taxon>Ecdysozoa</taxon>
        <taxon>Arthropoda</taxon>
        <taxon>Chelicerata</taxon>
        <taxon>Arachnida</taxon>
        <taxon>Araneae</taxon>
        <taxon>Araneomorphae</taxon>
        <taxon>Entelegynae</taxon>
        <taxon>Araneoidea</taxon>
        <taxon>Araneidae</taxon>
        <taxon>Caerostris</taxon>
    </lineage>
</organism>
<dbReference type="AlphaFoldDB" id="A0AAV4TAK3"/>
<keyword evidence="1" id="KW-1133">Transmembrane helix</keyword>
<proteinExistence type="predicted"/>
<comment type="caution">
    <text evidence="2">The sequence shown here is derived from an EMBL/GenBank/DDBJ whole genome shotgun (WGS) entry which is preliminary data.</text>
</comment>
<gene>
    <name evidence="2" type="ORF">CEXT_69061</name>
</gene>
<keyword evidence="3" id="KW-1185">Reference proteome</keyword>
<name>A0AAV4TAK3_CAEEX</name>
<feature type="transmembrane region" description="Helical" evidence="1">
    <location>
        <begin position="71"/>
        <end position="91"/>
    </location>
</feature>
<evidence type="ECO:0000313" key="2">
    <source>
        <dbReference type="EMBL" id="GIY41942.1"/>
    </source>
</evidence>
<evidence type="ECO:0000313" key="3">
    <source>
        <dbReference type="Proteomes" id="UP001054945"/>
    </source>
</evidence>
<dbReference type="Proteomes" id="UP001054945">
    <property type="component" value="Unassembled WGS sequence"/>
</dbReference>
<keyword evidence="1" id="KW-0472">Membrane</keyword>
<accession>A0AAV4TAK3</accession>